<name>A0ABQ5GN06_9ASTR</name>
<organism evidence="4 5">
    <name type="scientific">Tanacetum coccineum</name>
    <dbReference type="NCBI Taxonomy" id="301880"/>
    <lineage>
        <taxon>Eukaryota</taxon>
        <taxon>Viridiplantae</taxon>
        <taxon>Streptophyta</taxon>
        <taxon>Embryophyta</taxon>
        <taxon>Tracheophyta</taxon>
        <taxon>Spermatophyta</taxon>
        <taxon>Magnoliopsida</taxon>
        <taxon>eudicotyledons</taxon>
        <taxon>Gunneridae</taxon>
        <taxon>Pentapetalae</taxon>
        <taxon>asterids</taxon>
        <taxon>campanulids</taxon>
        <taxon>Asterales</taxon>
        <taxon>Asteraceae</taxon>
        <taxon>Asteroideae</taxon>
        <taxon>Anthemideae</taxon>
        <taxon>Anthemidinae</taxon>
        <taxon>Tanacetum</taxon>
    </lineage>
</organism>
<feature type="compositionally biased region" description="Polar residues" evidence="2">
    <location>
        <begin position="364"/>
        <end position="384"/>
    </location>
</feature>
<feature type="domain" description="Reverse transcriptase Ty1/copia-type" evidence="3">
    <location>
        <begin position="457"/>
        <end position="677"/>
    </location>
</feature>
<evidence type="ECO:0000256" key="2">
    <source>
        <dbReference type="SAM" id="MobiDB-lite"/>
    </source>
</evidence>
<reference evidence="4" key="1">
    <citation type="journal article" date="2022" name="Int. J. Mol. Sci.">
        <title>Draft Genome of Tanacetum Coccineum: Genomic Comparison of Closely Related Tanacetum-Family Plants.</title>
        <authorList>
            <person name="Yamashiro T."/>
            <person name="Shiraishi A."/>
            <person name="Nakayama K."/>
            <person name="Satake H."/>
        </authorList>
    </citation>
    <scope>NUCLEOTIDE SEQUENCE</scope>
</reference>
<protein>
    <submittedName>
        <fullName evidence="4">Retrovirus-related pol polyprotein from transposon TNT 1-94</fullName>
    </submittedName>
</protein>
<dbReference type="SUPFAM" id="SSF56672">
    <property type="entry name" value="DNA/RNA polymerases"/>
    <property type="match status" value="1"/>
</dbReference>
<evidence type="ECO:0000256" key="1">
    <source>
        <dbReference type="SAM" id="Coils"/>
    </source>
</evidence>
<dbReference type="Pfam" id="PF07727">
    <property type="entry name" value="RVT_2"/>
    <property type="match status" value="1"/>
</dbReference>
<evidence type="ECO:0000259" key="3">
    <source>
        <dbReference type="Pfam" id="PF07727"/>
    </source>
</evidence>
<reference evidence="4" key="2">
    <citation type="submission" date="2022-01" db="EMBL/GenBank/DDBJ databases">
        <authorList>
            <person name="Yamashiro T."/>
            <person name="Shiraishi A."/>
            <person name="Satake H."/>
            <person name="Nakayama K."/>
        </authorList>
    </citation>
    <scope>NUCLEOTIDE SEQUENCE</scope>
</reference>
<evidence type="ECO:0000313" key="5">
    <source>
        <dbReference type="Proteomes" id="UP001151760"/>
    </source>
</evidence>
<feature type="region of interest" description="Disordered" evidence="2">
    <location>
        <begin position="257"/>
        <end position="276"/>
    </location>
</feature>
<sequence length="677" mass="77622">MHNNIMAAGSRDRPPMLATGRYAQWRSRFLRYIDTRPNGDALRKCILKGPYTPTFVTTPAVPATEDSPAVPEQTTVETVTNMTPENRAHYESEKEAIHLILTGIGDEIYSTVDACQTAQEMWEAIERLQQGESLNIQDVKTNLFWEFGQFTSHDGETIESYYTRFYKMMNEMIRNNLTVATMQVNVQFLQQLQPEWSRFVTIVKQQHKLDEVSYHKLFDILKQYQKEVNELRAERMAKNANPLALVATAQTLQDPYYQASDYDNPDPAPELQNVFPSADTTVPSQQELDLLFGPLYDEFFNDGTSRVNKSSSPIDDSAQQDTLPSTNIHPTTEPSSPTNVHAEENNDDQAEFTNPFCTPVQEAAESSSRNLGNSNVHTFNQPHNSEYRWTKDHPLTQVRGNPSKPVQTRRQLATDPEMCMFALTVSIVEPKNIKEAMADSAWIEAMQEELHQFDRLQVWELVDKPFGKNVIKLKWLWKNKKDEDQTVIRNKARLVAKGYAQEEGIDFEESFAPVARLEAVRIFVAYAAHKSFPIYQMDVKTAFLNGPLKEEVYVAQPDGFVDPDHPDKVYRLRKALYGLKQAPRAWYDELSKFLISKGFTKGIIDPTLFTIKYGEDILLVQIYVDDIIFGSTNPKFSKRFEKLMHGRFEMSLMGEMKFFLGLQIHQSPRGIFINQAN</sequence>
<dbReference type="Pfam" id="PF14223">
    <property type="entry name" value="Retrotran_gag_2"/>
    <property type="match status" value="1"/>
</dbReference>
<feature type="region of interest" description="Disordered" evidence="2">
    <location>
        <begin position="304"/>
        <end position="389"/>
    </location>
</feature>
<dbReference type="InterPro" id="IPR043502">
    <property type="entry name" value="DNA/RNA_pol_sf"/>
</dbReference>
<accession>A0ABQ5GN06</accession>
<comment type="caution">
    <text evidence="4">The sequence shown here is derived from an EMBL/GenBank/DDBJ whole genome shotgun (WGS) entry which is preliminary data.</text>
</comment>
<feature type="compositionally biased region" description="Polar residues" evidence="2">
    <location>
        <begin position="304"/>
        <end position="339"/>
    </location>
</feature>
<keyword evidence="5" id="KW-1185">Reference proteome</keyword>
<dbReference type="InterPro" id="IPR013103">
    <property type="entry name" value="RVT_2"/>
</dbReference>
<feature type="coiled-coil region" evidence="1">
    <location>
        <begin position="214"/>
        <end position="241"/>
    </location>
</feature>
<dbReference type="Proteomes" id="UP001151760">
    <property type="component" value="Unassembled WGS sequence"/>
</dbReference>
<keyword evidence="1" id="KW-0175">Coiled coil</keyword>
<evidence type="ECO:0000313" key="4">
    <source>
        <dbReference type="EMBL" id="GJT76594.1"/>
    </source>
</evidence>
<gene>
    <name evidence="4" type="ORF">Tco_1043319</name>
</gene>
<dbReference type="EMBL" id="BQNB010018637">
    <property type="protein sequence ID" value="GJT76594.1"/>
    <property type="molecule type" value="Genomic_DNA"/>
</dbReference>
<proteinExistence type="predicted"/>